<name>A0ABR4KVW7_9EURO</name>
<dbReference type="Proteomes" id="UP001610446">
    <property type="component" value="Unassembled WGS sequence"/>
</dbReference>
<proteinExistence type="predicted"/>
<comment type="caution">
    <text evidence="1">The sequence shown here is derived from an EMBL/GenBank/DDBJ whole genome shotgun (WGS) entry which is preliminary data.</text>
</comment>
<reference evidence="1 2" key="1">
    <citation type="submission" date="2024-07" db="EMBL/GenBank/DDBJ databases">
        <title>Section-level genome sequencing and comparative genomics of Aspergillus sections Usti and Cavernicolus.</title>
        <authorList>
            <consortium name="Lawrence Berkeley National Laboratory"/>
            <person name="Nybo J.L."/>
            <person name="Vesth T.C."/>
            <person name="Theobald S."/>
            <person name="Frisvad J.C."/>
            <person name="Larsen T.O."/>
            <person name="Kjaerboelling I."/>
            <person name="Rothschild-Mancinelli K."/>
            <person name="Lyhne E.K."/>
            <person name="Kogle M.E."/>
            <person name="Barry K."/>
            <person name="Clum A."/>
            <person name="Na H."/>
            <person name="Ledsgaard L."/>
            <person name="Lin J."/>
            <person name="Lipzen A."/>
            <person name="Kuo A."/>
            <person name="Riley R."/>
            <person name="Mondo S."/>
            <person name="Labutti K."/>
            <person name="Haridas S."/>
            <person name="Pangalinan J."/>
            <person name="Salamov A.A."/>
            <person name="Simmons B.A."/>
            <person name="Magnuson J.K."/>
            <person name="Chen J."/>
            <person name="Drula E."/>
            <person name="Henrissat B."/>
            <person name="Wiebenga A."/>
            <person name="Lubbers R.J."/>
            <person name="Gomes A.C."/>
            <person name="Makela M.R."/>
            <person name="Stajich J."/>
            <person name="Grigoriev I.V."/>
            <person name="Mortensen U.H."/>
            <person name="De Vries R.P."/>
            <person name="Baker S.E."/>
            <person name="Andersen M.R."/>
        </authorList>
    </citation>
    <scope>NUCLEOTIDE SEQUENCE [LARGE SCALE GENOMIC DNA]</scope>
    <source>
        <strain evidence="1 2">CBS 123904</strain>
    </source>
</reference>
<sequence>MGWPCDYTRALSESPGVDLSSCEVNGDPHNRECLPILPAGCTSLYSSIVDSQTSRQDTQAQSPFFTDLLPQIRQLIYICLFGNRRTHLEFDCRSKQARWLWWHRVCDSPDKCPDKEFICPENATAEAMMLHLGSKPREMEGTEAKVDGIGWFSCSIDQIPRVSRVMPRDHLSLLIALVVEIDVYRISLSFRGMTTEFAKFYLEFFGVFQGIMSGLSRLSLSISGLPRSPALIEWSNEDEGMWKVERLEIAVPASWYSAFEAVIGRRGQLCNNKRFSLKRELEPFRRRW</sequence>
<keyword evidence="2" id="KW-1185">Reference proteome</keyword>
<gene>
    <name evidence="1" type="ORF">BJY01DRAFT_263495</name>
</gene>
<evidence type="ECO:0000313" key="1">
    <source>
        <dbReference type="EMBL" id="KAL2856425.1"/>
    </source>
</evidence>
<accession>A0ABR4KVW7</accession>
<evidence type="ECO:0000313" key="2">
    <source>
        <dbReference type="Proteomes" id="UP001610446"/>
    </source>
</evidence>
<dbReference type="EMBL" id="JBFXLU010000007">
    <property type="protein sequence ID" value="KAL2856425.1"/>
    <property type="molecule type" value="Genomic_DNA"/>
</dbReference>
<organism evidence="1 2">
    <name type="scientific">Aspergillus pseudoustus</name>
    <dbReference type="NCBI Taxonomy" id="1810923"/>
    <lineage>
        <taxon>Eukaryota</taxon>
        <taxon>Fungi</taxon>
        <taxon>Dikarya</taxon>
        <taxon>Ascomycota</taxon>
        <taxon>Pezizomycotina</taxon>
        <taxon>Eurotiomycetes</taxon>
        <taxon>Eurotiomycetidae</taxon>
        <taxon>Eurotiales</taxon>
        <taxon>Aspergillaceae</taxon>
        <taxon>Aspergillus</taxon>
        <taxon>Aspergillus subgen. Nidulantes</taxon>
    </lineage>
</organism>
<protein>
    <submittedName>
        <fullName evidence="1">Uncharacterized protein</fullName>
    </submittedName>
</protein>